<gene>
    <name evidence="2" type="ORF">BB934_40785</name>
</gene>
<dbReference type="RefSeq" id="WP_099515410.1">
    <property type="nucleotide sequence ID" value="NZ_CP016619.1"/>
</dbReference>
<protein>
    <recommendedName>
        <fullName evidence="1">DUF6894 domain-containing protein</fullName>
    </recommendedName>
</protein>
<dbReference type="AlphaFoldDB" id="A0A1B2EXB8"/>
<proteinExistence type="predicted"/>
<feature type="domain" description="DUF6894" evidence="1">
    <location>
        <begin position="3"/>
        <end position="70"/>
    </location>
</feature>
<evidence type="ECO:0000259" key="1">
    <source>
        <dbReference type="Pfam" id="PF21834"/>
    </source>
</evidence>
<keyword evidence="2" id="KW-0614">Plasmid</keyword>
<dbReference type="InterPro" id="IPR054189">
    <property type="entry name" value="DUF6894"/>
</dbReference>
<sequence length="94" mass="10257">MARYFFDVQNGKPLLHDDEGAEFDSLDAAVQVAARSAAEIGTSRLARGDVSDVIIAVRDEQNQRVATVTASMRIERHDSPHQRPHAWSASVPSG</sequence>
<organism evidence="2">
    <name type="scientific">Microvirga ossetica</name>
    <dbReference type="NCBI Taxonomy" id="1882682"/>
    <lineage>
        <taxon>Bacteria</taxon>
        <taxon>Pseudomonadati</taxon>
        <taxon>Pseudomonadota</taxon>
        <taxon>Alphaproteobacteria</taxon>
        <taxon>Hyphomicrobiales</taxon>
        <taxon>Methylobacteriaceae</taxon>
        <taxon>Microvirga</taxon>
    </lineage>
</organism>
<dbReference type="OrthoDB" id="8242967at2"/>
<dbReference type="Pfam" id="PF21834">
    <property type="entry name" value="DUF6894"/>
    <property type="match status" value="1"/>
</dbReference>
<geneLocation type="plasmid" evidence="2">
    <name>unnamed2</name>
</geneLocation>
<accession>A0A1B2EXB8</accession>
<reference evidence="2" key="1">
    <citation type="submission" date="2016-07" db="EMBL/GenBank/DDBJ databases">
        <title>Microvirga ossetica sp. nov. a new species of rhizobia isolated from root nodules of the legume species Vicia alpestris Steven originated from North Ossetia region in the Caucasus.</title>
        <authorList>
            <person name="Safronova V.I."/>
            <person name="Kuznetsova I.G."/>
            <person name="Sazanova A.L."/>
            <person name="Belimov A."/>
            <person name="Andronov E."/>
            <person name="Osledkin Y.S."/>
            <person name="Onishchuk O.P."/>
            <person name="Kurchak O.N."/>
            <person name="Shaposhnikov A.I."/>
            <person name="Willems A."/>
            <person name="Tikhonovich I.A."/>
        </authorList>
    </citation>
    <scope>NUCLEOTIDE SEQUENCE [LARGE SCALE GENOMIC DNA]</scope>
    <source>
        <strain evidence="2">V5/3M</strain>
        <plasmid evidence="2">unnamed2</plasmid>
    </source>
</reference>
<evidence type="ECO:0000313" key="2">
    <source>
        <dbReference type="EMBL" id="ANY84527.1"/>
    </source>
</evidence>
<name>A0A1B2EXB8_9HYPH</name>
<dbReference type="KEGG" id="moc:BB934_40785"/>
<dbReference type="EMBL" id="CP016619">
    <property type="protein sequence ID" value="ANY84527.1"/>
    <property type="molecule type" value="Genomic_DNA"/>
</dbReference>